<dbReference type="RefSeq" id="WP_245091852.1">
    <property type="nucleotide sequence ID" value="NZ_CP095053.1"/>
</dbReference>
<evidence type="ECO:0000259" key="1">
    <source>
        <dbReference type="PROSITE" id="PS51388"/>
    </source>
</evidence>
<organism evidence="2 3">
    <name type="scientific">Hymenobacter aerilatus</name>
    <dbReference type="NCBI Taxonomy" id="2932251"/>
    <lineage>
        <taxon>Bacteria</taxon>
        <taxon>Pseudomonadati</taxon>
        <taxon>Bacteroidota</taxon>
        <taxon>Cytophagia</taxon>
        <taxon>Cytophagales</taxon>
        <taxon>Hymenobacteraceae</taxon>
        <taxon>Hymenobacter</taxon>
    </lineage>
</organism>
<dbReference type="KEGG" id="haei:MUN82_15390"/>
<evidence type="ECO:0000313" key="2">
    <source>
        <dbReference type="EMBL" id="UOR04319.1"/>
    </source>
</evidence>
<reference evidence="2 3" key="1">
    <citation type="submission" date="2022-04" db="EMBL/GenBank/DDBJ databases">
        <title>Hymenobacter sp. isolated from the air.</title>
        <authorList>
            <person name="Won M."/>
            <person name="Lee C.-M."/>
            <person name="Woen H.-Y."/>
            <person name="Kwon S.-W."/>
        </authorList>
    </citation>
    <scope>NUCLEOTIDE SEQUENCE [LARGE SCALE GENOMIC DNA]</scope>
    <source>
        <strain evidence="3">5413 J-13</strain>
    </source>
</reference>
<keyword evidence="3" id="KW-1185">Reference proteome</keyword>
<gene>
    <name evidence="2" type="ORF">MUN82_15390</name>
</gene>
<dbReference type="AlphaFoldDB" id="A0A8T9SX18"/>
<dbReference type="EMBL" id="CP095053">
    <property type="protein sequence ID" value="UOR04319.1"/>
    <property type="molecule type" value="Genomic_DNA"/>
</dbReference>
<sequence>MIKTFTQEKLLQYVYNELPANEQHALEQALQHDPELAAQCADLLSTLRALTAARKAPSDAATQNILRYSRTFPHSS</sequence>
<dbReference type="PROSITE" id="PS51388">
    <property type="entry name" value="GED"/>
    <property type="match status" value="1"/>
</dbReference>
<protein>
    <recommendedName>
        <fullName evidence="1">GED domain-containing protein</fullName>
    </recommendedName>
</protein>
<feature type="domain" description="GED" evidence="1">
    <location>
        <begin position="1"/>
        <end position="65"/>
    </location>
</feature>
<evidence type="ECO:0000313" key="3">
    <source>
        <dbReference type="Proteomes" id="UP000829925"/>
    </source>
</evidence>
<dbReference type="Proteomes" id="UP000829925">
    <property type="component" value="Chromosome"/>
</dbReference>
<accession>A0A8T9SX18</accession>
<name>A0A8T9SX18_9BACT</name>
<dbReference type="InterPro" id="IPR020850">
    <property type="entry name" value="GED_dom"/>
</dbReference>
<proteinExistence type="predicted"/>